<dbReference type="PANTHER" id="PTHR31687">
    <property type="match status" value="1"/>
</dbReference>
<dbReference type="Pfam" id="PF07958">
    <property type="entry name" value="DUF1688"/>
    <property type="match status" value="1"/>
</dbReference>
<organism evidence="3 4">
    <name type="scientific">Rhizoctonia solani</name>
    <dbReference type="NCBI Taxonomy" id="456999"/>
    <lineage>
        <taxon>Eukaryota</taxon>
        <taxon>Fungi</taxon>
        <taxon>Dikarya</taxon>
        <taxon>Basidiomycota</taxon>
        <taxon>Agaricomycotina</taxon>
        <taxon>Agaricomycetes</taxon>
        <taxon>Cantharellales</taxon>
        <taxon>Ceratobasidiaceae</taxon>
        <taxon>Rhizoctonia</taxon>
    </lineage>
</organism>
<gene>
    <name evidence="3" type="ORF">RDB_LOCUS164738</name>
</gene>
<keyword evidence="2" id="KW-0812">Transmembrane</keyword>
<accession>A0A8H3BTC2</accession>
<dbReference type="EMBL" id="CAJMWS010000812">
    <property type="protein sequence ID" value="CAE6464758.1"/>
    <property type="molecule type" value="Genomic_DNA"/>
</dbReference>
<dbReference type="InterPro" id="IPR012469">
    <property type="entry name" value="DUF1688"/>
</dbReference>
<reference evidence="3" key="1">
    <citation type="submission" date="2021-01" db="EMBL/GenBank/DDBJ databases">
        <authorList>
            <person name="Kaushik A."/>
        </authorList>
    </citation>
    <scope>NUCLEOTIDE SEQUENCE</scope>
    <source>
        <strain evidence="3">AG1-1C</strain>
    </source>
</reference>
<feature type="region of interest" description="Disordered" evidence="1">
    <location>
        <begin position="438"/>
        <end position="538"/>
    </location>
</feature>
<evidence type="ECO:0000313" key="4">
    <source>
        <dbReference type="Proteomes" id="UP000663846"/>
    </source>
</evidence>
<evidence type="ECO:0008006" key="5">
    <source>
        <dbReference type="Google" id="ProtNLM"/>
    </source>
</evidence>
<feature type="transmembrane region" description="Helical" evidence="2">
    <location>
        <begin position="104"/>
        <end position="123"/>
    </location>
</feature>
<keyword evidence="2" id="KW-1133">Transmembrane helix</keyword>
<feature type="compositionally biased region" description="Low complexity" evidence="1">
    <location>
        <begin position="472"/>
        <end position="485"/>
    </location>
</feature>
<evidence type="ECO:0000313" key="3">
    <source>
        <dbReference type="EMBL" id="CAE6464758.1"/>
    </source>
</evidence>
<dbReference type="InterPro" id="IPR036259">
    <property type="entry name" value="MFS_trans_sf"/>
</dbReference>
<comment type="caution">
    <text evidence="3">The sequence shown here is derived from an EMBL/GenBank/DDBJ whole genome shotgun (WGS) entry which is preliminary data.</text>
</comment>
<protein>
    <recommendedName>
        <fullName evidence="5">General alpha-glucoside permease [Schizosaccharomyces pombe 972h-]</fullName>
    </recommendedName>
</protein>
<evidence type="ECO:0000256" key="1">
    <source>
        <dbReference type="SAM" id="MobiDB-lite"/>
    </source>
</evidence>
<proteinExistence type="predicted"/>
<dbReference type="Pfam" id="PF13347">
    <property type="entry name" value="MFS_2"/>
    <property type="match status" value="1"/>
</dbReference>
<keyword evidence="2" id="KW-0472">Membrane</keyword>
<name>A0A8H3BTC2_9AGAM</name>
<dbReference type="Proteomes" id="UP000663846">
    <property type="component" value="Unassembled WGS sequence"/>
</dbReference>
<dbReference type="PANTHER" id="PTHR31687:SF3">
    <property type="entry name" value="PROTEIN URG3"/>
    <property type="match status" value="1"/>
</dbReference>
<feature type="transmembrane region" description="Helical" evidence="2">
    <location>
        <begin position="178"/>
        <end position="198"/>
    </location>
</feature>
<feature type="compositionally biased region" description="Low complexity" evidence="1">
    <location>
        <begin position="449"/>
        <end position="464"/>
    </location>
</feature>
<dbReference type="SUPFAM" id="SSF103473">
    <property type="entry name" value="MFS general substrate transporter"/>
    <property type="match status" value="1"/>
</dbReference>
<feature type="region of interest" description="Disordered" evidence="1">
    <location>
        <begin position="1114"/>
        <end position="1136"/>
    </location>
</feature>
<evidence type="ECO:0000256" key="2">
    <source>
        <dbReference type="SAM" id="Phobius"/>
    </source>
</evidence>
<feature type="transmembrane region" description="Helical" evidence="2">
    <location>
        <begin position="135"/>
        <end position="158"/>
    </location>
</feature>
<dbReference type="Gene3D" id="1.20.1250.20">
    <property type="entry name" value="MFS general substrate transporter like domains"/>
    <property type="match status" value="1"/>
</dbReference>
<feature type="transmembrane region" description="Helical" evidence="2">
    <location>
        <begin position="362"/>
        <end position="384"/>
    </location>
</feature>
<feature type="transmembrane region" description="Helical" evidence="2">
    <location>
        <begin position="322"/>
        <end position="342"/>
    </location>
</feature>
<feature type="transmembrane region" description="Helical" evidence="2">
    <location>
        <begin position="71"/>
        <end position="92"/>
    </location>
</feature>
<dbReference type="AlphaFoldDB" id="A0A8H3BTC2"/>
<feature type="transmembrane region" description="Helical" evidence="2">
    <location>
        <begin position="267"/>
        <end position="287"/>
    </location>
</feature>
<sequence>MTGSFGLPTGNSNGEPKGSVWAGRARVRGPPWAQLPLLTIGMLGLQIVWSVEMAYASPYLLSLGLNKSHMALVFVAGPLSGLIMQPLIGVLADHSTSSLGRRRPYMLAASLVSIGGLILLGFTREFSGIFGGAKSLTIGTAVYAIFCIDFSINAVQAVDRALLVDILPPALQAAGNAWAGRMFGLGSVAGFFIGGINLPNAFPWLGRTQLEVLSVVSSLLLLALHGITAASVEEKVLITDGSSSEGNVFVRIFKDIWENILTLPRTIRSICLVQFFSWIAWFPVLFYSSTWVGDIYKAAAIENGRAEDDPTLRDEATRIGSLALLYSSILSFAISVVAPFFIRPNRGTGNDAPRGPMGRFKISLGGLWSLSQAIFACSMMATLLPQTVTSSTIIITITGFCWAVSQWAPFSLLGEAILLSAPDYTVVPHLEHAVDEIPLTDRRSRRRSSSLTPPRLSRSASPTTGPQKSRSRTPSSTHSSTSSVRGEGSTPASALFGSDTARRSRPKLGKRVSGVGVRNGTDDDFQRNNDGPVDNDDLELEDGELEMGVANGSTDEGVGSKAGIILGIHNLVVVLPQFLVTGLSAVLFALFEPHRSVLHGKHPGNVPPGTNITMPLNNLETREEETDASSDSIGLIFRRDRWVCFRNLFCLHTSARYRFARHRHEAAIRWPAPHGQSRDYLYKSRYGHACPSLLSEYFDRVTRMNITSVPSVETTVAYLRTLPSIRERCSRVHDLAKEGKLEYFDYHPEKEKDVVEFCAKIIERDFGSAYDTIPPHSRWRHFDAGRERIAPLLAQWSKELTPLETAKRLIDLFLVSVLLDAGAGNAWAYTESEGEKFGRSEGLAIASLDMFLAGFFSSDGGLKVDAAGLKRITPEKTGEAMQVSASNPMSGLEGRSNLLANLGGALAASPEIFGSDGRPGDLLEFIEKQGRNQGGKTYVHISALWHVLIEGLAPIWPATRTQLGGTSLGDVWPCSALHASAGFSQDTPGSDLVPFHKLSQWLAYSLVEPIEKVLGWKIEGIEDMTGLPEYRNGGLLVDFGVLTLRKETVSSFYPDPKVNIARLAPSHPAIIEWRAMTVIELDRIAEALRGHLNAPNLALAQVLESATWKGGREIAKQKRPETAGPPIEIESDGTVF</sequence>